<evidence type="ECO:0000313" key="3">
    <source>
        <dbReference type="Proteomes" id="UP000184440"/>
    </source>
</evidence>
<dbReference type="InterPro" id="IPR002909">
    <property type="entry name" value="IPT_dom"/>
</dbReference>
<sequence>MDASGLTEETLVKFPHRGRRTATTALVSAGVFGAGVLGAGVLGVAGSASAASTTTEVVAVTSLSTAYGSTAGGTNVVINGKGFNRLDERVAGSVMFGGKQAKSYLVLSDTQISAKAPAGTGSKVRVIVTDLTYTSADTTSDDFTYLEPISVRVPDKTELSAAGGTTVRVTLSGRNLDLSTAAKFTAAKITATVDGTAATIAWASATQATLTAPAGTPSMTHSKVPVVVSTNGVPGPADTTHARYAPVVTKLSVTSGKLAGTAGTSSKPALTITGVGLADADGFWFGKTKGTCTASSGKESTTWTCVNIPSAGVSGPVAVLPRFDDGRVAGVTAGSVYTYTNL</sequence>
<dbReference type="InterPro" id="IPR013783">
    <property type="entry name" value="Ig-like_fold"/>
</dbReference>
<name>A0A1M7RIC6_9ACTN</name>
<feature type="domain" description="IPT/TIG" evidence="1">
    <location>
        <begin position="147"/>
        <end position="247"/>
    </location>
</feature>
<proteinExistence type="predicted"/>
<evidence type="ECO:0000259" key="1">
    <source>
        <dbReference type="SMART" id="SM00429"/>
    </source>
</evidence>
<dbReference type="AlphaFoldDB" id="A0A1M7RIC6"/>
<dbReference type="SMART" id="SM00429">
    <property type="entry name" value="IPT"/>
    <property type="match status" value="2"/>
</dbReference>
<reference evidence="2 3" key="1">
    <citation type="submission" date="2016-11" db="EMBL/GenBank/DDBJ databases">
        <authorList>
            <person name="Jaros S."/>
            <person name="Januszkiewicz K."/>
            <person name="Wedrychowicz H."/>
        </authorList>
    </citation>
    <scope>NUCLEOTIDE SEQUENCE [LARGE SCALE GENOMIC DNA]</scope>
    <source>
        <strain evidence="2 3">DSM 46144</strain>
    </source>
</reference>
<dbReference type="Proteomes" id="UP000184440">
    <property type="component" value="Unassembled WGS sequence"/>
</dbReference>
<keyword evidence="3" id="KW-1185">Reference proteome</keyword>
<dbReference type="OrthoDB" id="4549446at2"/>
<dbReference type="STRING" id="134849.SAMN05443668_113155"/>
<dbReference type="CDD" id="cd00102">
    <property type="entry name" value="IPT"/>
    <property type="match status" value="1"/>
</dbReference>
<evidence type="ECO:0000313" key="2">
    <source>
        <dbReference type="EMBL" id="SHN46053.1"/>
    </source>
</evidence>
<dbReference type="GO" id="GO:0005975">
    <property type="term" value="P:carbohydrate metabolic process"/>
    <property type="evidence" value="ECO:0007669"/>
    <property type="project" value="UniProtKB-ARBA"/>
</dbReference>
<dbReference type="SUPFAM" id="SSF81296">
    <property type="entry name" value="E set domains"/>
    <property type="match status" value="2"/>
</dbReference>
<dbReference type="Pfam" id="PF01833">
    <property type="entry name" value="TIG"/>
    <property type="match status" value="2"/>
</dbReference>
<dbReference type="InterPro" id="IPR014756">
    <property type="entry name" value="Ig_E-set"/>
</dbReference>
<accession>A0A1M7RIC6</accession>
<gene>
    <name evidence="2" type="ORF">SAMN05443668_113155</name>
</gene>
<dbReference type="EMBL" id="FRCS01000013">
    <property type="protein sequence ID" value="SHN46053.1"/>
    <property type="molecule type" value="Genomic_DNA"/>
</dbReference>
<dbReference type="Gene3D" id="2.60.40.10">
    <property type="entry name" value="Immunoglobulins"/>
    <property type="match status" value="2"/>
</dbReference>
<feature type="domain" description="IPT/TIG" evidence="1">
    <location>
        <begin position="57"/>
        <end position="146"/>
    </location>
</feature>
<protein>
    <submittedName>
        <fullName evidence="2">IPT/TIG domain-containing protein</fullName>
    </submittedName>
</protein>
<organism evidence="2 3">
    <name type="scientific">Cryptosporangium aurantiacum</name>
    <dbReference type="NCBI Taxonomy" id="134849"/>
    <lineage>
        <taxon>Bacteria</taxon>
        <taxon>Bacillati</taxon>
        <taxon>Actinomycetota</taxon>
        <taxon>Actinomycetes</taxon>
        <taxon>Cryptosporangiales</taxon>
        <taxon>Cryptosporangiaceae</taxon>
        <taxon>Cryptosporangium</taxon>
    </lineage>
</organism>